<dbReference type="SUPFAM" id="SSF53850">
    <property type="entry name" value="Periplasmic binding protein-like II"/>
    <property type="match status" value="1"/>
</dbReference>
<dbReference type="InterPro" id="IPR044527">
    <property type="entry name" value="NrtA/CpmA_ABC-bd_dom"/>
</dbReference>
<sequence length="404" mass="45148">MKKTDLSHSEPVATQEARRQFLKLSSLFTAAGALPLLNLHKQARAAEADAPLRIGYLPITDATPLLVAHNNGIFEEQGIKVEKPRLFRSWAQLVEAFLAGQVNAVHLLSPMTIWARYGSQSKAKVVAWNHMSGSGLTVQPNINDLSDLGGTTVAIPFWYSIHNVVLQHLLKSKGLESIADGEPGPKQVKLVVMAPSDMLPALANRRISGYIVAEPFNAAAEQLKVGKILRFTGDVWKDHACCVVLMHEEDTVNRPEWSQAVVNGIVQAQAWIQDNREETARILSKEHDQRYTPHAYETLAQVLVPAKLDRAMYEKDGAIVNKEWEEKRIDFQPYPFPSYTEELVRRLKDTLVSGRNDFLAELDPAYVAKDLVDDRFARKAIESIGGLPVFGLQPDYERQEIITV</sequence>
<evidence type="ECO:0000313" key="8">
    <source>
        <dbReference type="Proteomes" id="UP000266206"/>
    </source>
</evidence>
<keyword evidence="3" id="KW-1003">Cell membrane</keyword>
<dbReference type="InterPro" id="IPR006311">
    <property type="entry name" value="TAT_signal"/>
</dbReference>
<organism evidence="7 8">
    <name type="scientific">Neopusillimonas maritima</name>
    <dbReference type="NCBI Taxonomy" id="2026239"/>
    <lineage>
        <taxon>Bacteria</taxon>
        <taxon>Pseudomonadati</taxon>
        <taxon>Pseudomonadota</taxon>
        <taxon>Betaproteobacteria</taxon>
        <taxon>Burkholderiales</taxon>
        <taxon>Alcaligenaceae</taxon>
        <taxon>Neopusillimonas</taxon>
    </lineage>
</organism>
<dbReference type="PROSITE" id="PS51318">
    <property type="entry name" value="TAT"/>
    <property type="match status" value="1"/>
</dbReference>
<comment type="subcellular location">
    <subcellularLocation>
        <location evidence="1">Endomembrane system</location>
    </subcellularLocation>
</comment>
<dbReference type="CDD" id="cd13553">
    <property type="entry name" value="PBP2_NrtA_CpmA_like"/>
    <property type="match status" value="1"/>
</dbReference>
<evidence type="ECO:0000256" key="1">
    <source>
        <dbReference type="ARBA" id="ARBA00004308"/>
    </source>
</evidence>
<evidence type="ECO:0000256" key="3">
    <source>
        <dbReference type="ARBA" id="ARBA00022475"/>
    </source>
</evidence>
<evidence type="ECO:0000256" key="4">
    <source>
        <dbReference type="ARBA" id="ARBA00022519"/>
    </source>
</evidence>
<reference evidence="7 8" key="1">
    <citation type="submission" date="2017-08" db="EMBL/GenBank/DDBJ databases">
        <title>Pusillimonas indicus sp. nov., a member of the family Alcaligenaceae isolated from surface seawater.</title>
        <authorList>
            <person name="Li J."/>
        </authorList>
    </citation>
    <scope>NUCLEOTIDE SEQUENCE [LARGE SCALE GENOMIC DNA]</scope>
    <source>
        <strain evidence="7 8">L52-1-41</strain>
    </source>
</reference>
<protein>
    <submittedName>
        <fullName evidence="7">ABC transporter substrate-binding protein</fullName>
    </submittedName>
</protein>
<name>A0A3A1YTZ9_9BURK</name>
<dbReference type="EMBL" id="NQYH01000012">
    <property type="protein sequence ID" value="RIY39904.1"/>
    <property type="molecule type" value="Genomic_DNA"/>
</dbReference>
<keyword evidence="5" id="KW-0472">Membrane</keyword>
<comment type="similarity">
    <text evidence="6">Belongs to the CmpA/NrtA family.</text>
</comment>
<dbReference type="AlphaFoldDB" id="A0A3A1YTZ9"/>
<dbReference type="Proteomes" id="UP000266206">
    <property type="component" value="Unassembled WGS sequence"/>
</dbReference>
<keyword evidence="2" id="KW-0813">Transport</keyword>
<evidence type="ECO:0000256" key="2">
    <source>
        <dbReference type="ARBA" id="ARBA00022448"/>
    </source>
</evidence>
<dbReference type="Pfam" id="PF13379">
    <property type="entry name" value="NMT1_2"/>
    <property type="match status" value="1"/>
</dbReference>
<dbReference type="Gene3D" id="3.40.190.10">
    <property type="entry name" value="Periplasmic binding protein-like II"/>
    <property type="match status" value="2"/>
</dbReference>
<dbReference type="OrthoDB" id="9789215at2"/>
<dbReference type="PANTHER" id="PTHR30024:SF43">
    <property type="entry name" value="BLL4572 PROTEIN"/>
    <property type="match status" value="1"/>
</dbReference>
<evidence type="ECO:0000256" key="6">
    <source>
        <dbReference type="ARBA" id="ARBA00024031"/>
    </source>
</evidence>
<dbReference type="RefSeq" id="WP_114419637.1">
    <property type="nucleotide sequence ID" value="NZ_NQYH01000012.1"/>
</dbReference>
<dbReference type="PANTHER" id="PTHR30024">
    <property type="entry name" value="ALIPHATIC SULFONATES-BINDING PROTEIN-RELATED"/>
    <property type="match status" value="1"/>
</dbReference>
<evidence type="ECO:0000256" key="5">
    <source>
        <dbReference type="ARBA" id="ARBA00023136"/>
    </source>
</evidence>
<proteinExistence type="inferred from homology"/>
<comment type="caution">
    <text evidence="7">The sequence shown here is derived from an EMBL/GenBank/DDBJ whole genome shotgun (WGS) entry which is preliminary data.</text>
</comment>
<accession>A0A3A1YTZ9</accession>
<keyword evidence="4" id="KW-0997">Cell inner membrane</keyword>
<dbReference type="GO" id="GO:0012505">
    <property type="term" value="C:endomembrane system"/>
    <property type="evidence" value="ECO:0007669"/>
    <property type="project" value="UniProtKB-SubCell"/>
</dbReference>
<evidence type="ECO:0000313" key="7">
    <source>
        <dbReference type="EMBL" id="RIY39904.1"/>
    </source>
</evidence>
<gene>
    <name evidence="7" type="ORF">CJP73_12525</name>
</gene>